<feature type="region of interest" description="Disordered" evidence="1">
    <location>
        <begin position="1"/>
        <end position="20"/>
    </location>
</feature>
<keyword evidence="3" id="KW-1185">Reference proteome</keyword>
<dbReference type="AlphaFoldDB" id="A0AA35PS63"/>
<gene>
    <name evidence="2" type="ORF">PODLI_1B007275</name>
</gene>
<sequence>MASEAAVALTTNKQSPGKINELAIFTETTKRSTRPNQIKELPQSSNDRSASKLWKKEPHGQTSNLRAVRAPNPATPRFFLLNGGTRHQILCGKSTCTGVRRIGRLPCAKGEPRRRRCDDRAPRLPHQPEKPKQVQLYVS</sequence>
<dbReference type="Proteomes" id="UP001178461">
    <property type="component" value="Chromosome W"/>
</dbReference>
<dbReference type="EMBL" id="OX395145">
    <property type="protein sequence ID" value="CAI5799376.1"/>
    <property type="molecule type" value="Genomic_DNA"/>
</dbReference>
<evidence type="ECO:0000256" key="1">
    <source>
        <dbReference type="SAM" id="MobiDB-lite"/>
    </source>
</evidence>
<evidence type="ECO:0000313" key="3">
    <source>
        <dbReference type="Proteomes" id="UP001178461"/>
    </source>
</evidence>
<feature type="region of interest" description="Disordered" evidence="1">
    <location>
        <begin position="26"/>
        <end position="71"/>
    </location>
</feature>
<accession>A0AA35PS63</accession>
<name>A0AA35PS63_9SAUR</name>
<reference evidence="2" key="1">
    <citation type="submission" date="2022-12" db="EMBL/GenBank/DDBJ databases">
        <authorList>
            <person name="Alioto T."/>
            <person name="Alioto T."/>
            <person name="Gomez Garrido J."/>
        </authorList>
    </citation>
    <scope>NUCLEOTIDE SEQUENCE</scope>
</reference>
<feature type="compositionally biased region" description="Basic and acidic residues" evidence="1">
    <location>
        <begin position="116"/>
        <end position="132"/>
    </location>
</feature>
<organism evidence="2 3">
    <name type="scientific">Podarcis lilfordi</name>
    <name type="common">Lilford's wall lizard</name>
    <dbReference type="NCBI Taxonomy" id="74358"/>
    <lineage>
        <taxon>Eukaryota</taxon>
        <taxon>Metazoa</taxon>
        <taxon>Chordata</taxon>
        <taxon>Craniata</taxon>
        <taxon>Vertebrata</taxon>
        <taxon>Euteleostomi</taxon>
        <taxon>Lepidosauria</taxon>
        <taxon>Squamata</taxon>
        <taxon>Bifurcata</taxon>
        <taxon>Unidentata</taxon>
        <taxon>Episquamata</taxon>
        <taxon>Laterata</taxon>
        <taxon>Lacertibaenia</taxon>
        <taxon>Lacertidae</taxon>
        <taxon>Podarcis</taxon>
    </lineage>
</organism>
<feature type="region of interest" description="Disordered" evidence="1">
    <location>
        <begin position="107"/>
        <end position="139"/>
    </location>
</feature>
<protein>
    <submittedName>
        <fullName evidence="2">Uncharacterized protein</fullName>
    </submittedName>
</protein>
<evidence type="ECO:0000313" key="2">
    <source>
        <dbReference type="EMBL" id="CAI5799376.1"/>
    </source>
</evidence>
<proteinExistence type="predicted"/>